<keyword evidence="3" id="KW-0131">Cell cycle</keyword>
<keyword evidence="2" id="KW-0067">ATP-binding</keyword>
<keyword evidence="3" id="KW-0132">Cell division</keyword>
<dbReference type="GO" id="GO:0016887">
    <property type="term" value="F:ATP hydrolysis activity"/>
    <property type="evidence" value="ECO:0007669"/>
    <property type="project" value="InterPro"/>
</dbReference>
<dbReference type="InterPro" id="IPR027417">
    <property type="entry name" value="P-loop_NTPase"/>
</dbReference>
<comment type="caution">
    <text evidence="3">The sequence shown here is derived from an EMBL/GenBank/DDBJ whole genome shotgun (WGS) entry which is preliminary data.</text>
</comment>
<reference evidence="3 4" key="1">
    <citation type="submission" date="2018-11" db="EMBL/GenBank/DDBJ databases">
        <title>Genome sequencing of Lautropia sp. KCOM 2505 (= ChDC F240).</title>
        <authorList>
            <person name="Kook J.-K."/>
            <person name="Park S.-N."/>
            <person name="Lim Y.K."/>
        </authorList>
    </citation>
    <scope>NUCLEOTIDE SEQUENCE [LARGE SCALE GENOMIC DNA]</scope>
    <source>
        <strain evidence="3 4">KCOM 2505</strain>
    </source>
</reference>
<dbReference type="AlphaFoldDB" id="A0A426FSK9"/>
<proteinExistence type="predicted"/>
<dbReference type="OrthoDB" id="9774491at2"/>
<evidence type="ECO:0000256" key="1">
    <source>
        <dbReference type="ARBA" id="ARBA00022741"/>
    </source>
</evidence>
<name>A0A426FSK9_9BURK</name>
<protein>
    <submittedName>
        <fullName evidence="3">Cell division protein ZapE</fullName>
    </submittedName>
</protein>
<dbReference type="PANTHER" id="PTHR12169:SF6">
    <property type="entry name" value="AFG1-LIKE ATPASE"/>
    <property type="match status" value="1"/>
</dbReference>
<organism evidence="3 4">
    <name type="scientific">Lautropia dentalis</name>
    <dbReference type="NCBI Taxonomy" id="2490857"/>
    <lineage>
        <taxon>Bacteria</taxon>
        <taxon>Pseudomonadati</taxon>
        <taxon>Pseudomonadota</taxon>
        <taxon>Betaproteobacteria</taxon>
        <taxon>Burkholderiales</taxon>
        <taxon>Burkholderiaceae</taxon>
        <taxon>Lautropia</taxon>
    </lineage>
</organism>
<dbReference type="SUPFAM" id="SSF52540">
    <property type="entry name" value="P-loop containing nucleoside triphosphate hydrolases"/>
    <property type="match status" value="1"/>
</dbReference>
<dbReference type="Pfam" id="PF03969">
    <property type="entry name" value="AFG1_ATPase"/>
    <property type="match status" value="1"/>
</dbReference>
<evidence type="ECO:0000313" key="3">
    <source>
        <dbReference type="EMBL" id="RRN45620.1"/>
    </source>
</evidence>
<dbReference type="Proteomes" id="UP000270261">
    <property type="component" value="Unassembled WGS sequence"/>
</dbReference>
<dbReference type="GO" id="GO:0005737">
    <property type="term" value="C:cytoplasm"/>
    <property type="evidence" value="ECO:0007669"/>
    <property type="project" value="TreeGrafter"/>
</dbReference>
<dbReference type="Gene3D" id="3.40.50.300">
    <property type="entry name" value="P-loop containing nucleotide triphosphate hydrolases"/>
    <property type="match status" value="1"/>
</dbReference>
<dbReference type="GO" id="GO:0051301">
    <property type="term" value="P:cell division"/>
    <property type="evidence" value="ECO:0007669"/>
    <property type="project" value="UniProtKB-KW"/>
</dbReference>
<accession>A0A426FSK9</accession>
<dbReference type="RefSeq" id="WP_125095049.1">
    <property type="nucleotide sequence ID" value="NZ_RRUE01000001.1"/>
</dbReference>
<dbReference type="GO" id="GO:0005524">
    <property type="term" value="F:ATP binding"/>
    <property type="evidence" value="ECO:0007669"/>
    <property type="project" value="UniProtKB-KW"/>
</dbReference>
<evidence type="ECO:0000313" key="4">
    <source>
        <dbReference type="Proteomes" id="UP000270261"/>
    </source>
</evidence>
<dbReference type="EMBL" id="RRUE01000001">
    <property type="protein sequence ID" value="RRN45620.1"/>
    <property type="molecule type" value="Genomic_DNA"/>
</dbReference>
<dbReference type="InterPro" id="IPR005654">
    <property type="entry name" value="ATPase_AFG1-like"/>
</dbReference>
<dbReference type="PANTHER" id="PTHR12169">
    <property type="entry name" value="ATPASE N2B"/>
    <property type="match status" value="1"/>
</dbReference>
<sequence length="367" mass="41844">MSAVIERYQAKLAERGYTADSAQLAAIERLQRLADELQGFDNRPGGLLKRLMSRGKTPPRGVWMYGGVGRGKSFLMDCFFEALPTERKTRLHFHEFMRAVHQELKTLKAMANPLDEVARRAAERYSIICFDEFHISDIADAMILERLLHALFAHQLVFVMTSNYVPDRLYPDGLHRDAILPAIALLNKNLDVMSVDVGTDYRQLTIKGIPAYLSPLGPDTDAGMEAAFARLTDGHEDSPELTVENRPLRAHRRGRDVVWFDFDTLCRTARSQNDYLDIASRFDTVMLSGVPQMDSRMASEARRFTWLIDVLYDQKVNLFISAEVPPDQLYTSGPMAHEFVRTASRLHEMQSDSYRNEARRNQNNQLG</sequence>
<keyword evidence="1" id="KW-0547">Nucleotide-binding</keyword>
<evidence type="ECO:0000256" key="2">
    <source>
        <dbReference type="ARBA" id="ARBA00022840"/>
    </source>
</evidence>
<dbReference type="NCBIfam" id="NF040713">
    <property type="entry name" value="ZapE"/>
    <property type="match status" value="1"/>
</dbReference>
<gene>
    <name evidence="3" type="ORF">EHV23_05520</name>
</gene>
<keyword evidence="4" id="KW-1185">Reference proteome</keyword>